<dbReference type="eggNOG" id="ENOG502RB3D">
    <property type="taxonomic scope" value="Eukaryota"/>
</dbReference>
<dbReference type="HOGENOM" id="CLU_944839_0_0_1"/>
<reference evidence="2 3" key="1">
    <citation type="submission" date="2013-11" db="EMBL/GenBank/DDBJ databases">
        <title>The Genome Sequence of Phytophthora parasitica P1569.</title>
        <authorList>
            <consortium name="The Broad Institute Genomics Platform"/>
            <person name="Russ C."/>
            <person name="Tyler B."/>
            <person name="Panabieres F."/>
            <person name="Shan W."/>
            <person name="Tripathy S."/>
            <person name="Grunwald N."/>
            <person name="Machado M."/>
            <person name="Johnson C.S."/>
            <person name="Arredondo F."/>
            <person name="Hong C."/>
            <person name="Coffey M."/>
            <person name="Young S.K."/>
            <person name="Zeng Q."/>
            <person name="Gargeya S."/>
            <person name="Fitzgerald M."/>
            <person name="Abouelleil A."/>
            <person name="Alvarado L."/>
            <person name="Chapman S.B."/>
            <person name="Gainer-Dewar J."/>
            <person name="Goldberg J."/>
            <person name="Griggs A."/>
            <person name="Gujja S."/>
            <person name="Hansen M."/>
            <person name="Howarth C."/>
            <person name="Imamovic A."/>
            <person name="Ireland A."/>
            <person name="Larimer J."/>
            <person name="McCowan C."/>
            <person name="Murphy C."/>
            <person name="Pearson M."/>
            <person name="Poon T.W."/>
            <person name="Priest M."/>
            <person name="Roberts A."/>
            <person name="Saif S."/>
            <person name="Shea T."/>
            <person name="Sykes S."/>
            <person name="Wortman J."/>
            <person name="Nusbaum C."/>
            <person name="Birren B."/>
        </authorList>
    </citation>
    <scope>NUCLEOTIDE SEQUENCE [LARGE SCALE GENOMIC DNA]</scope>
    <source>
        <strain evidence="2 3">P1569</strain>
    </source>
</reference>
<feature type="region of interest" description="Disordered" evidence="1">
    <location>
        <begin position="294"/>
        <end position="314"/>
    </location>
</feature>
<protein>
    <submittedName>
        <fullName evidence="2">Uncharacterized protein</fullName>
    </submittedName>
</protein>
<keyword evidence="3" id="KW-1185">Reference proteome</keyword>
<evidence type="ECO:0000313" key="2">
    <source>
        <dbReference type="EMBL" id="ETI56105.1"/>
    </source>
</evidence>
<sequence length="314" mass="36650">MVDADEFDLLTTERDPPPTRDEIRKLPQELKKMRKLELHRKRMSRFRGRRAVEKKNMHEEFHRLLGQRLVNLRCSSVCGGPERITKVQRQLQQLVLEREWFRSESETLRQNLARVRNFTQVFQSARTSVDPDLNEPDSMNTPCHITVRRIHSIGNQSRNKLASVQEFDSILLRHDDNTANSSWDLAMGWCFAGLERLPQQNHPGKEWSFAHVQCSKRMYCSIDYIANRLTNKDGTSRWPMLPTERDNNFTTDIDIQTLQRFDEDPKQSLKYYKASVYSSATLPSQSLRPMLGAVMQNRQATTTSSGPQKREATR</sequence>
<evidence type="ECO:0000256" key="1">
    <source>
        <dbReference type="SAM" id="MobiDB-lite"/>
    </source>
</evidence>
<dbReference type="EMBL" id="ANIZ01000200">
    <property type="protein sequence ID" value="ETI56105.1"/>
    <property type="molecule type" value="Genomic_DNA"/>
</dbReference>
<dbReference type="AlphaFoldDB" id="V9FX72"/>
<name>V9FX72_PHYNI</name>
<proteinExistence type="predicted"/>
<feature type="compositionally biased region" description="Polar residues" evidence="1">
    <location>
        <begin position="296"/>
        <end position="307"/>
    </location>
</feature>
<dbReference type="Proteomes" id="UP000018721">
    <property type="component" value="Unassembled WGS sequence"/>
</dbReference>
<feature type="region of interest" description="Disordered" evidence="1">
    <location>
        <begin position="1"/>
        <end position="22"/>
    </location>
</feature>
<gene>
    <name evidence="2" type="ORF">F443_01295</name>
</gene>
<accession>V9FX72</accession>
<feature type="compositionally biased region" description="Basic and acidic residues" evidence="1">
    <location>
        <begin position="11"/>
        <end position="22"/>
    </location>
</feature>
<evidence type="ECO:0000313" key="3">
    <source>
        <dbReference type="Proteomes" id="UP000018721"/>
    </source>
</evidence>
<comment type="caution">
    <text evidence="2">The sequence shown here is derived from an EMBL/GenBank/DDBJ whole genome shotgun (WGS) entry which is preliminary data.</text>
</comment>
<organism evidence="2 3">
    <name type="scientific">Phytophthora nicotianae P1569</name>
    <dbReference type="NCBI Taxonomy" id="1317065"/>
    <lineage>
        <taxon>Eukaryota</taxon>
        <taxon>Sar</taxon>
        <taxon>Stramenopiles</taxon>
        <taxon>Oomycota</taxon>
        <taxon>Peronosporomycetes</taxon>
        <taxon>Peronosporales</taxon>
        <taxon>Peronosporaceae</taxon>
        <taxon>Phytophthora</taxon>
    </lineage>
</organism>